<proteinExistence type="predicted"/>
<evidence type="ECO:0008006" key="9">
    <source>
        <dbReference type="Google" id="ProtNLM"/>
    </source>
</evidence>
<feature type="domain" description="GDP-fucose pyrophosphorylase" evidence="6">
    <location>
        <begin position="295"/>
        <end position="472"/>
    </location>
</feature>
<keyword evidence="1" id="KW-0808">Transferase</keyword>
<dbReference type="AlphaFoldDB" id="A0A7N6B8P3"/>
<reference evidence="7" key="1">
    <citation type="submission" date="2021-04" db="EMBL/GenBank/DDBJ databases">
        <authorList>
            <consortium name="Wellcome Sanger Institute Data Sharing"/>
        </authorList>
    </citation>
    <scope>NUCLEOTIDE SEQUENCE [LARGE SCALE GENOMIC DNA]</scope>
</reference>
<keyword evidence="2" id="KW-0547">Nucleotide-binding</keyword>
<dbReference type="GeneTree" id="ENSGT00390000002251"/>
<dbReference type="Pfam" id="PF00288">
    <property type="entry name" value="GHMP_kinases_N"/>
    <property type="match status" value="1"/>
</dbReference>
<dbReference type="Pfam" id="PF07959">
    <property type="entry name" value="Fucose_pyrophosphorylase"/>
    <property type="match status" value="2"/>
</dbReference>
<organism evidence="7 8">
    <name type="scientific">Anabas testudineus</name>
    <name type="common">Climbing perch</name>
    <name type="synonym">Anthias testudineus</name>
    <dbReference type="NCBI Taxonomy" id="64144"/>
    <lineage>
        <taxon>Eukaryota</taxon>
        <taxon>Metazoa</taxon>
        <taxon>Chordata</taxon>
        <taxon>Craniata</taxon>
        <taxon>Vertebrata</taxon>
        <taxon>Euteleostomi</taxon>
        <taxon>Actinopterygii</taxon>
        <taxon>Neopterygii</taxon>
        <taxon>Teleostei</taxon>
        <taxon>Neoteleostei</taxon>
        <taxon>Acanthomorphata</taxon>
        <taxon>Anabantaria</taxon>
        <taxon>Anabantiformes</taxon>
        <taxon>Anabantoidei</taxon>
        <taxon>Anabantidae</taxon>
        <taxon>Anabas</taxon>
    </lineage>
</organism>
<dbReference type="InterPro" id="IPR012887">
    <property type="entry name" value="GDP_fucose_pyrophosphorylase"/>
</dbReference>
<keyword evidence="3" id="KW-0418">Kinase</keyword>
<dbReference type="Gene3D" id="3.30.230.120">
    <property type="match status" value="2"/>
</dbReference>
<dbReference type="PANTHER" id="PTHR32463">
    <property type="entry name" value="L-FUCOSE KINASE"/>
    <property type="match status" value="1"/>
</dbReference>
<evidence type="ECO:0000259" key="5">
    <source>
        <dbReference type="Pfam" id="PF00288"/>
    </source>
</evidence>
<evidence type="ECO:0000259" key="6">
    <source>
        <dbReference type="Pfam" id="PF07959"/>
    </source>
</evidence>
<keyword evidence="4" id="KW-0067">ATP-binding</keyword>
<name>A0A7N6B8P3_ANATE</name>
<evidence type="ECO:0000256" key="2">
    <source>
        <dbReference type="ARBA" id="ARBA00022741"/>
    </source>
</evidence>
<dbReference type="Proteomes" id="UP000265040">
    <property type="component" value="Chromosome 6"/>
</dbReference>
<reference evidence="7" key="2">
    <citation type="submission" date="2025-08" db="UniProtKB">
        <authorList>
            <consortium name="Ensembl"/>
        </authorList>
    </citation>
    <scope>IDENTIFICATION</scope>
</reference>
<evidence type="ECO:0000256" key="3">
    <source>
        <dbReference type="ARBA" id="ARBA00022777"/>
    </source>
</evidence>
<reference evidence="7" key="3">
    <citation type="submission" date="2025-09" db="UniProtKB">
        <authorList>
            <consortium name="Ensembl"/>
        </authorList>
    </citation>
    <scope>IDENTIFICATION</scope>
</reference>
<dbReference type="PANTHER" id="PTHR32463:SF0">
    <property type="entry name" value="L-FUCOSE KINASE"/>
    <property type="match status" value="1"/>
</dbReference>
<dbReference type="GO" id="GO:0005524">
    <property type="term" value="F:ATP binding"/>
    <property type="evidence" value="ECO:0007669"/>
    <property type="project" value="UniProtKB-KW"/>
</dbReference>
<dbReference type="GO" id="GO:0042352">
    <property type="term" value="P:GDP-L-fucose salvage"/>
    <property type="evidence" value="ECO:0007669"/>
    <property type="project" value="TreeGrafter"/>
</dbReference>
<dbReference type="InterPro" id="IPR006204">
    <property type="entry name" value="GHMP_kinase_N_dom"/>
</dbReference>
<dbReference type="Ensembl" id="ENSATET00000042220.2">
    <property type="protein sequence ID" value="ENSATEP00000059063.1"/>
    <property type="gene ID" value="ENSATEG00000013012.3"/>
</dbReference>
<dbReference type="GO" id="GO:0050201">
    <property type="term" value="F:fucokinase activity"/>
    <property type="evidence" value="ECO:0007669"/>
    <property type="project" value="TreeGrafter"/>
</dbReference>
<feature type="domain" description="GDP-fucose pyrophosphorylase" evidence="6">
    <location>
        <begin position="83"/>
        <end position="248"/>
    </location>
</feature>
<dbReference type="InterPro" id="IPR020568">
    <property type="entry name" value="Ribosomal_Su5_D2-typ_SF"/>
</dbReference>
<feature type="domain" description="GHMP kinase N-terminal" evidence="5">
    <location>
        <begin position="798"/>
        <end position="874"/>
    </location>
</feature>
<evidence type="ECO:0000313" key="7">
    <source>
        <dbReference type="Ensembl" id="ENSATEP00000059063.1"/>
    </source>
</evidence>
<dbReference type="SUPFAM" id="SSF54211">
    <property type="entry name" value="Ribosomal protein S5 domain 2-like"/>
    <property type="match status" value="1"/>
</dbReference>
<evidence type="ECO:0000313" key="8">
    <source>
        <dbReference type="Proteomes" id="UP000265040"/>
    </source>
</evidence>
<protein>
    <recommendedName>
        <fullName evidence="9">Fucose kinase</fullName>
    </recommendedName>
</protein>
<keyword evidence="8" id="KW-1185">Reference proteome</keyword>
<accession>A0A7N6B8P3</accession>
<dbReference type="InterPro" id="IPR052203">
    <property type="entry name" value="GHMP_Kinase-Related"/>
</dbReference>
<evidence type="ECO:0000256" key="4">
    <source>
        <dbReference type="ARBA" id="ARBA00022840"/>
    </source>
</evidence>
<sequence length="977" mass="105640">MWSSSGFRWTVVVLTCQHKDSVYCFQRELESRQQRGSISQGALVLTVQDRQEPLGSGGATLNALLVAAEHLSDRAGHTVVTADVLDDAHILILHTGRDFPWSSCSRAFCWLPQEKPDQRVQAPVCCLDLLLDCLSNQICPGSPPGVWVCSTDMILTVPPDFVLSWDGFSGVRVLALPGDVSYAANHGVYLFTLQGQVRDIIYKGTKEQIQQAVMPDGKVPLVSGPVFFSRSVSEKLLQSHVTPPLDGCTYLGLDSGAPPLQVPEPVYLIFFLLCGSFKWINSAVGPRGAAVRSGLNTFELSSSVYVPDGRYDYLTLAGKQHVHRLTCDWTDTNTLSHIQVTLPSLVSDGARVINSVIEGDVTVATVTVVQHCHLQGPLDVPSGCLLSGLELSASSCVRRLKLAKNSVVQGHRIELGELKLNVYTVVGTQDNLEVKNKIYVFLFSGPLRPEELWARGEQRSLLEARLFPVLHPRKGAVGVEAGIGWLLGGAGCLQRWREAWRLSLKEVLSLTHQEAELQRREELLFLAGRRRVFDSLMSRTDVCLLPCFRAAVLGGQQGALLETLDNAAAGSREQELDLGVAARCLSCIADVLVCMAGGRGGLRSGPAANEAWSSAYQLLEEGNLRGGVHALAAQRDLWLRRPDLLVRAARHYEGAGQVLLRQAVMSSQKFISIGQGEVPPLEEWQEVECPARLDLAGGWSDTPPIAFEHGGSVTNVAVKVDGKRPIGARARRISEPHIVLVSYTGGRERGVSTEMVCDHLEDLKDYCQPHAPGALLKAVCVCSGLVSLSSQHPLGHQLKQRWGGGLELHSWSELPTGSGLGTSSILAGALLAAVYRCTGRAYDTDSLIHGVLYLEQMLTTGGGWQDQVGGLVGGLKVGRSRASLPLQVEVERLSPPEDFLQKKLMAPGCEPASVRAMMEALRPLVFGQSLAGAGGGGFLYLLTREPGQHQAVLQGLGDFSVHSVELDMDGITVLSQS</sequence>
<dbReference type="InterPro" id="IPR036554">
    <property type="entry name" value="GHMP_kinase_C_sf"/>
</dbReference>
<dbReference type="SUPFAM" id="SSF55060">
    <property type="entry name" value="GHMP Kinase, C-terminal domain"/>
    <property type="match status" value="1"/>
</dbReference>
<evidence type="ECO:0000256" key="1">
    <source>
        <dbReference type="ARBA" id="ARBA00022679"/>
    </source>
</evidence>